<protein>
    <submittedName>
        <fullName evidence="3">Uncharacterized protein</fullName>
    </submittedName>
</protein>
<accession>A0ABQ9YUB1</accession>
<evidence type="ECO:0000313" key="4">
    <source>
        <dbReference type="Proteomes" id="UP001234178"/>
    </source>
</evidence>
<feature type="region of interest" description="Disordered" evidence="1">
    <location>
        <begin position="190"/>
        <end position="222"/>
    </location>
</feature>
<keyword evidence="2" id="KW-1133">Transmembrane helix</keyword>
<dbReference type="EMBL" id="JAOYFB010000001">
    <property type="protein sequence ID" value="KAK4004201.1"/>
    <property type="molecule type" value="Genomic_DNA"/>
</dbReference>
<sequence>MYSTSDPDICRTSDGLPCVMWAAVGNTIFDKSIDVNKGDAAFFGPSLQFRGDNLLIRWNTFFFQNVQVERFYAIAILRKITTSMRLVVRIEEVKFFFDILSNLPDVLFVMAMDNTLSCISCNIANWELVTDTTRVVKNGNEHNTILSRREFSVQGRKQRVEEKWFNYSCTKRAEFESYKDAKTWIPHAQKHSDFNSESEQEPLGKGKRHKRQRTGYSPSPDLIGSSEEEGFFQQGSSHILPSGLCMGKIFFFVVFSDLVLLYSRTIYLVPVRDHRYEIGASKQSKSHYSNQPPGIAPSRLMKFEGNWAALYTVAGGERCATKRGSFPLGTRLSVRDCRYEILKLVIFTGHAISLGAVLQKVIYEKFN</sequence>
<gene>
    <name evidence="3" type="ORF">OUZ56_005943</name>
</gene>
<feature type="transmembrane region" description="Helical" evidence="2">
    <location>
        <begin position="249"/>
        <end position="269"/>
    </location>
</feature>
<reference evidence="3 4" key="1">
    <citation type="journal article" date="2023" name="Nucleic Acids Res.">
        <title>The hologenome of Daphnia magna reveals possible DNA methylation and microbiome-mediated evolution of the host genome.</title>
        <authorList>
            <person name="Chaturvedi A."/>
            <person name="Li X."/>
            <person name="Dhandapani V."/>
            <person name="Marshall H."/>
            <person name="Kissane S."/>
            <person name="Cuenca-Cambronero M."/>
            <person name="Asole G."/>
            <person name="Calvet F."/>
            <person name="Ruiz-Romero M."/>
            <person name="Marangio P."/>
            <person name="Guigo R."/>
            <person name="Rago D."/>
            <person name="Mirbahai L."/>
            <person name="Eastwood N."/>
            <person name="Colbourne J.K."/>
            <person name="Zhou J."/>
            <person name="Mallon E."/>
            <person name="Orsini L."/>
        </authorList>
    </citation>
    <scope>NUCLEOTIDE SEQUENCE [LARGE SCALE GENOMIC DNA]</scope>
    <source>
        <strain evidence="3">LRV0_1</strain>
    </source>
</reference>
<keyword evidence="2" id="KW-0472">Membrane</keyword>
<organism evidence="3 4">
    <name type="scientific">Daphnia magna</name>
    <dbReference type="NCBI Taxonomy" id="35525"/>
    <lineage>
        <taxon>Eukaryota</taxon>
        <taxon>Metazoa</taxon>
        <taxon>Ecdysozoa</taxon>
        <taxon>Arthropoda</taxon>
        <taxon>Crustacea</taxon>
        <taxon>Branchiopoda</taxon>
        <taxon>Diplostraca</taxon>
        <taxon>Cladocera</taxon>
        <taxon>Anomopoda</taxon>
        <taxon>Daphniidae</taxon>
        <taxon>Daphnia</taxon>
    </lineage>
</organism>
<comment type="caution">
    <text evidence="3">The sequence shown here is derived from an EMBL/GenBank/DDBJ whole genome shotgun (WGS) entry which is preliminary data.</text>
</comment>
<proteinExistence type="predicted"/>
<evidence type="ECO:0000256" key="2">
    <source>
        <dbReference type="SAM" id="Phobius"/>
    </source>
</evidence>
<dbReference type="Proteomes" id="UP001234178">
    <property type="component" value="Unassembled WGS sequence"/>
</dbReference>
<keyword evidence="4" id="KW-1185">Reference proteome</keyword>
<evidence type="ECO:0000313" key="3">
    <source>
        <dbReference type="EMBL" id="KAK4004201.1"/>
    </source>
</evidence>
<keyword evidence="2" id="KW-0812">Transmembrane</keyword>
<name>A0ABQ9YUB1_9CRUS</name>
<feature type="transmembrane region" description="Helical" evidence="2">
    <location>
        <begin position="341"/>
        <end position="362"/>
    </location>
</feature>
<evidence type="ECO:0000256" key="1">
    <source>
        <dbReference type="SAM" id="MobiDB-lite"/>
    </source>
</evidence>